<feature type="domain" description="Release factor glutamine methyltransferase N-terminal" evidence="7">
    <location>
        <begin position="10"/>
        <end position="76"/>
    </location>
</feature>
<evidence type="ECO:0000259" key="6">
    <source>
        <dbReference type="Pfam" id="PF05175"/>
    </source>
</evidence>
<dbReference type="Gene3D" id="1.10.8.10">
    <property type="entry name" value="DNA helicase RuvA subunit, C-terminal domain"/>
    <property type="match status" value="1"/>
</dbReference>
<organism evidence="8 9">
    <name type="scientific">Pseudonocardia alaniniphila</name>
    <dbReference type="NCBI Taxonomy" id="75291"/>
    <lineage>
        <taxon>Bacteria</taxon>
        <taxon>Bacillati</taxon>
        <taxon>Actinomycetota</taxon>
        <taxon>Actinomycetes</taxon>
        <taxon>Pseudonocardiales</taxon>
        <taxon>Pseudonocardiaceae</taxon>
        <taxon>Pseudonocardia</taxon>
    </lineage>
</organism>
<dbReference type="GO" id="GO:0102559">
    <property type="term" value="F:peptide chain release factor N(5)-glutamine methyltransferase activity"/>
    <property type="evidence" value="ECO:0007669"/>
    <property type="project" value="UniProtKB-EC"/>
</dbReference>
<evidence type="ECO:0000256" key="4">
    <source>
        <dbReference type="ARBA" id="ARBA00048391"/>
    </source>
</evidence>
<feature type="binding site" evidence="5">
    <location>
        <position position="194"/>
    </location>
    <ligand>
        <name>S-adenosyl-L-methionine</name>
        <dbReference type="ChEBI" id="CHEBI:59789"/>
    </ligand>
</feature>
<sequence length="292" mass="30970">MTRQPLRLAILEAERTLAAAGIDSPRVDAELLAAHVVGVDRGRLLLQPLVDPPVVEELRQLVERRAAREPLQHLLGTAVLGPVTVAVGPGVFTPRPETELLLEWGLQAIAGIPSPLVVDLCTGSAALALGVVACRPDAVVHAVEADSVALTWAQRNISAHVNAGGAPVTLHAADVRWTDLLVELESHVDLVLCNPPYVPDGTPLPPEVAGWDPPDALYGGPDGLEIIRAVIAASAGLLRYGGCLAIEHDDTHGEVVPALLRRRRVLTDVEEHHDLAGRPRFATARRRSVGAS</sequence>
<comment type="catalytic activity">
    <reaction evidence="4 5">
        <text>L-glutaminyl-[peptide chain release factor] + S-adenosyl-L-methionine = N(5)-methyl-L-glutaminyl-[peptide chain release factor] + S-adenosyl-L-homocysteine + H(+)</text>
        <dbReference type="Rhea" id="RHEA:42896"/>
        <dbReference type="Rhea" id="RHEA-COMP:10271"/>
        <dbReference type="Rhea" id="RHEA-COMP:10272"/>
        <dbReference type="ChEBI" id="CHEBI:15378"/>
        <dbReference type="ChEBI" id="CHEBI:30011"/>
        <dbReference type="ChEBI" id="CHEBI:57856"/>
        <dbReference type="ChEBI" id="CHEBI:59789"/>
        <dbReference type="ChEBI" id="CHEBI:61891"/>
        <dbReference type="EC" id="2.1.1.297"/>
    </reaction>
</comment>
<dbReference type="PANTHER" id="PTHR18895">
    <property type="entry name" value="HEMK METHYLTRANSFERASE"/>
    <property type="match status" value="1"/>
</dbReference>
<dbReference type="InterPro" id="IPR007848">
    <property type="entry name" value="Small_mtfrase_dom"/>
</dbReference>
<feature type="domain" description="Methyltransferase small" evidence="6">
    <location>
        <begin position="109"/>
        <end position="198"/>
    </location>
</feature>
<keyword evidence="9" id="KW-1185">Reference proteome</keyword>
<comment type="similarity">
    <text evidence="5">Belongs to the protein N5-glutamine methyltransferase family. PrmC subfamily.</text>
</comment>
<feature type="binding site" evidence="5">
    <location>
        <begin position="194"/>
        <end position="197"/>
    </location>
    <ligand>
        <name>substrate</name>
    </ligand>
</feature>
<dbReference type="GO" id="GO:0032259">
    <property type="term" value="P:methylation"/>
    <property type="evidence" value="ECO:0007669"/>
    <property type="project" value="UniProtKB-KW"/>
</dbReference>
<evidence type="ECO:0000259" key="7">
    <source>
        <dbReference type="Pfam" id="PF17827"/>
    </source>
</evidence>
<dbReference type="NCBIfam" id="TIGR00536">
    <property type="entry name" value="hemK_fam"/>
    <property type="match status" value="1"/>
</dbReference>
<dbReference type="Pfam" id="PF05175">
    <property type="entry name" value="MTS"/>
    <property type="match status" value="1"/>
</dbReference>
<dbReference type="Pfam" id="PF17827">
    <property type="entry name" value="PrmC_N"/>
    <property type="match status" value="1"/>
</dbReference>
<dbReference type="RefSeq" id="WP_241035853.1">
    <property type="nucleotide sequence ID" value="NZ_BAAAJF010000078.1"/>
</dbReference>
<evidence type="ECO:0000256" key="5">
    <source>
        <dbReference type="HAMAP-Rule" id="MF_02126"/>
    </source>
</evidence>
<name>A0ABS9TBA5_9PSEU</name>
<dbReference type="EMBL" id="JAKXMK010000007">
    <property type="protein sequence ID" value="MCH6165826.1"/>
    <property type="molecule type" value="Genomic_DNA"/>
</dbReference>
<proteinExistence type="inferred from homology"/>
<dbReference type="InterPro" id="IPR050320">
    <property type="entry name" value="N5-glutamine_MTase"/>
</dbReference>
<dbReference type="InterPro" id="IPR029063">
    <property type="entry name" value="SAM-dependent_MTases_sf"/>
</dbReference>
<dbReference type="Proteomes" id="UP001299970">
    <property type="component" value="Unassembled WGS sequence"/>
</dbReference>
<dbReference type="InterPro" id="IPR004556">
    <property type="entry name" value="HemK-like"/>
</dbReference>
<protein>
    <recommendedName>
        <fullName evidence="5">Release factor glutamine methyltransferase</fullName>
        <shortName evidence="5">RF MTase</shortName>
        <ecNumber evidence="5">2.1.1.297</ecNumber>
    </recommendedName>
    <alternativeName>
        <fullName evidence="5">N5-glutamine methyltransferase PrmC</fullName>
    </alternativeName>
    <alternativeName>
        <fullName evidence="5">Protein-(glutamine-N5) MTase PrmC</fullName>
    </alternativeName>
    <alternativeName>
        <fullName evidence="5">Protein-glutamine N-methyltransferase PrmC</fullName>
    </alternativeName>
</protein>
<evidence type="ECO:0000256" key="1">
    <source>
        <dbReference type="ARBA" id="ARBA00022603"/>
    </source>
</evidence>
<reference evidence="8 9" key="1">
    <citation type="submission" date="2022-03" db="EMBL/GenBank/DDBJ databases">
        <title>Pseudonocardia alaer sp. nov., a novel actinomycete isolated from reed forest soil.</title>
        <authorList>
            <person name="Wang L."/>
        </authorList>
    </citation>
    <scope>NUCLEOTIDE SEQUENCE [LARGE SCALE GENOMIC DNA]</scope>
    <source>
        <strain evidence="8 9">Y-16303</strain>
    </source>
</reference>
<dbReference type="PANTHER" id="PTHR18895:SF74">
    <property type="entry name" value="MTRF1L RELEASE FACTOR GLUTAMINE METHYLTRANSFERASE"/>
    <property type="match status" value="1"/>
</dbReference>
<comment type="caution">
    <text evidence="5">Lacks conserved residue(s) required for the propagation of feature annotation.</text>
</comment>
<accession>A0ABS9TBA5</accession>
<dbReference type="InterPro" id="IPR002052">
    <property type="entry name" value="DNA_methylase_N6_adenine_CS"/>
</dbReference>
<evidence type="ECO:0000256" key="3">
    <source>
        <dbReference type="ARBA" id="ARBA00022691"/>
    </source>
</evidence>
<dbReference type="NCBIfam" id="TIGR03534">
    <property type="entry name" value="RF_mod_PrmC"/>
    <property type="match status" value="1"/>
</dbReference>
<evidence type="ECO:0000313" key="8">
    <source>
        <dbReference type="EMBL" id="MCH6165826.1"/>
    </source>
</evidence>
<dbReference type="HAMAP" id="MF_02126">
    <property type="entry name" value="RF_methyltr_PrmC"/>
    <property type="match status" value="1"/>
</dbReference>
<comment type="function">
    <text evidence="5">Methylates the class 1 translation termination release factors RF1/PrfA and RF2/PrfB on the glutamine residue of the universally conserved GGQ motif.</text>
</comment>
<dbReference type="EC" id="2.1.1.297" evidence="5"/>
<dbReference type="CDD" id="cd02440">
    <property type="entry name" value="AdoMet_MTases"/>
    <property type="match status" value="1"/>
</dbReference>
<gene>
    <name evidence="5 8" type="primary">prmC</name>
    <name evidence="8" type="ORF">MMF94_09045</name>
</gene>
<dbReference type="Gene3D" id="3.40.50.150">
    <property type="entry name" value="Vaccinia Virus protein VP39"/>
    <property type="match status" value="1"/>
</dbReference>
<keyword evidence="2 5" id="KW-0808">Transferase</keyword>
<dbReference type="PROSITE" id="PS00092">
    <property type="entry name" value="N6_MTASE"/>
    <property type="match status" value="1"/>
</dbReference>
<evidence type="ECO:0000256" key="2">
    <source>
        <dbReference type="ARBA" id="ARBA00022679"/>
    </source>
</evidence>
<dbReference type="InterPro" id="IPR019874">
    <property type="entry name" value="RF_methyltr_PrmC"/>
</dbReference>
<dbReference type="SUPFAM" id="SSF53335">
    <property type="entry name" value="S-adenosyl-L-methionine-dependent methyltransferases"/>
    <property type="match status" value="1"/>
</dbReference>
<keyword evidence="3 5" id="KW-0949">S-adenosyl-L-methionine</keyword>
<keyword evidence="1 5" id="KW-0489">Methyltransferase</keyword>
<feature type="binding site" evidence="5">
    <location>
        <position position="144"/>
    </location>
    <ligand>
        <name>S-adenosyl-L-methionine</name>
        <dbReference type="ChEBI" id="CHEBI:59789"/>
    </ligand>
</feature>
<dbReference type="InterPro" id="IPR040758">
    <property type="entry name" value="PrmC_N"/>
</dbReference>
<evidence type="ECO:0000313" key="9">
    <source>
        <dbReference type="Proteomes" id="UP001299970"/>
    </source>
</evidence>
<comment type="caution">
    <text evidence="8">The sequence shown here is derived from an EMBL/GenBank/DDBJ whole genome shotgun (WGS) entry which is preliminary data.</text>
</comment>